<evidence type="ECO:0000256" key="2">
    <source>
        <dbReference type="ARBA" id="ARBA00004496"/>
    </source>
</evidence>
<keyword evidence="11 14" id="KW-0460">Magnesium</keyword>
<evidence type="ECO:0000256" key="8">
    <source>
        <dbReference type="ARBA" id="ARBA00022741"/>
    </source>
</evidence>
<dbReference type="Pfam" id="PF00365">
    <property type="entry name" value="PFK"/>
    <property type="match status" value="2"/>
</dbReference>
<evidence type="ECO:0000256" key="4">
    <source>
        <dbReference type="ARBA" id="ARBA00022490"/>
    </source>
</evidence>
<dbReference type="GO" id="GO:0016208">
    <property type="term" value="F:AMP binding"/>
    <property type="evidence" value="ECO:0007669"/>
    <property type="project" value="TreeGrafter"/>
</dbReference>
<dbReference type="HAMAP" id="MF_03184">
    <property type="entry name" value="Phosphofructokinase_I_E"/>
    <property type="match status" value="1"/>
</dbReference>
<dbReference type="NCBIfam" id="TIGR02478">
    <property type="entry name" value="6PF1K_euk"/>
    <property type="match status" value="1"/>
</dbReference>
<feature type="binding site" description="in other chain" evidence="14">
    <location>
        <position position="646"/>
    </location>
    <ligand>
        <name>beta-D-fructose 2,6-bisphosphate</name>
        <dbReference type="ChEBI" id="CHEBI:58579"/>
        <note>allosteric activator; ligand shared between dimeric partners</note>
    </ligand>
</feature>
<dbReference type="PANTHER" id="PTHR13697">
    <property type="entry name" value="PHOSPHOFRUCTOKINASE"/>
    <property type="match status" value="1"/>
</dbReference>
<dbReference type="EC" id="2.7.1.11" evidence="14"/>
<dbReference type="GO" id="GO:0030388">
    <property type="term" value="P:fructose 1,6-bisphosphate metabolic process"/>
    <property type="evidence" value="ECO:0007669"/>
    <property type="project" value="TreeGrafter"/>
</dbReference>
<dbReference type="SUPFAM" id="SSF53784">
    <property type="entry name" value="Phosphofructokinase"/>
    <property type="match status" value="2"/>
</dbReference>
<dbReference type="Pfam" id="PF06437">
    <property type="entry name" value="ISN1"/>
    <property type="match status" value="1"/>
</dbReference>
<feature type="binding site" description="in other chain" evidence="14">
    <location>
        <position position="263"/>
    </location>
    <ligand>
        <name>substrate</name>
        <note>ligand shared between dimeric partners</note>
    </ligand>
</feature>
<dbReference type="GO" id="GO:0000287">
    <property type="term" value="F:magnesium ion binding"/>
    <property type="evidence" value="ECO:0007669"/>
    <property type="project" value="InterPro"/>
</dbReference>
<feature type="binding site" evidence="14">
    <location>
        <position position="24"/>
    </location>
    <ligand>
        <name>ATP</name>
        <dbReference type="ChEBI" id="CHEBI:30616"/>
    </ligand>
</feature>
<evidence type="ECO:0000256" key="10">
    <source>
        <dbReference type="ARBA" id="ARBA00022840"/>
    </source>
</evidence>
<feature type="binding site" description="in other chain" evidence="14">
    <location>
        <begin position="207"/>
        <end position="209"/>
    </location>
    <ligand>
        <name>substrate</name>
        <note>ligand shared between dimeric partners</note>
    </ligand>
</feature>
<feature type="binding site" evidence="14">
    <location>
        <position position="118"/>
    </location>
    <ligand>
        <name>Mg(2+)</name>
        <dbReference type="ChEBI" id="CHEBI:18420"/>
        <note>catalytic</note>
    </ligand>
</feature>
<feature type="binding site" description="in other chain" evidence="14">
    <location>
        <position position="750"/>
    </location>
    <ligand>
        <name>beta-D-fructose 2,6-bisphosphate</name>
        <dbReference type="ChEBI" id="CHEBI:58579"/>
        <note>allosteric activator; ligand shared between dimeric partners</note>
    </ligand>
</feature>
<feature type="binding site" description="in other chain" evidence="14">
    <location>
        <position position="483"/>
    </location>
    <ligand>
        <name>beta-D-fructose 2,6-bisphosphate</name>
        <dbReference type="ChEBI" id="CHEBI:58579"/>
        <note>allosteric activator; ligand shared between dimeric partners</note>
    </ligand>
</feature>
<comment type="catalytic activity">
    <reaction evidence="13 14">
        <text>beta-D-fructose 6-phosphate + ATP = beta-D-fructose 1,6-bisphosphate + ADP + H(+)</text>
        <dbReference type="Rhea" id="RHEA:16109"/>
        <dbReference type="ChEBI" id="CHEBI:15378"/>
        <dbReference type="ChEBI" id="CHEBI:30616"/>
        <dbReference type="ChEBI" id="CHEBI:32966"/>
        <dbReference type="ChEBI" id="CHEBI:57634"/>
        <dbReference type="ChEBI" id="CHEBI:456216"/>
        <dbReference type="EC" id="2.7.1.11"/>
    </reaction>
</comment>
<feature type="region of interest" description="C-terminal regulatory PFK domain 2" evidence="14">
    <location>
        <begin position="407"/>
        <end position="1314"/>
    </location>
</feature>
<comment type="pathway">
    <text evidence="3 14">Carbohydrate degradation; glycolysis; D-glyceraldehyde 3-phosphate and glycerone phosphate from D-glucose: step 3/4.</text>
</comment>
<keyword evidence="8 14" id="KW-0547">Nucleotide-binding</keyword>
<proteinExistence type="inferred from homology"/>
<dbReference type="InterPro" id="IPR000023">
    <property type="entry name" value="Phosphofructokinase_dom"/>
</dbReference>
<feature type="binding site" evidence="14">
    <location>
        <position position="579"/>
    </location>
    <ligand>
        <name>beta-D-fructose 2,6-bisphosphate</name>
        <dbReference type="ChEBI" id="CHEBI:58579"/>
        <note>allosteric activator; ligand shared between dimeric partners</note>
    </ligand>
</feature>
<dbReference type="GO" id="GO:0042802">
    <property type="term" value="F:identical protein binding"/>
    <property type="evidence" value="ECO:0007669"/>
    <property type="project" value="TreeGrafter"/>
</dbReference>
<dbReference type="Proteomes" id="UP000664132">
    <property type="component" value="Unassembled WGS sequence"/>
</dbReference>
<dbReference type="GO" id="GO:0005739">
    <property type="term" value="C:mitochondrion"/>
    <property type="evidence" value="ECO:0007669"/>
    <property type="project" value="TreeGrafter"/>
</dbReference>
<keyword evidence="9 14" id="KW-0418">Kinase</keyword>
<evidence type="ECO:0000256" key="13">
    <source>
        <dbReference type="ARBA" id="ARBA00048070"/>
    </source>
</evidence>
<accession>A0A8H7T1Q7</accession>
<keyword evidence="12 14" id="KW-0324">Glycolysis</keyword>
<comment type="cofactor">
    <cofactor evidence="1 14">
        <name>Mg(2+)</name>
        <dbReference type="ChEBI" id="CHEBI:18420"/>
    </cofactor>
</comment>
<evidence type="ECO:0000256" key="3">
    <source>
        <dbReference type="ARBA" id="ARBA00004679"/>
    </source>
</evidence>
<evidence type="ECO:0000256" key="14">
    <source>
        <dbReference type="HAMAP-Rule" id="MF_03184"/>
    </source>
</evidence>
<reference evidence="17" key="1">
    <citation type="submission" date="2021-02" db="EMBL/GenBank/DDBJ databases">
        <title>Genome sequence Cadophora malorum strain M34.</title>
        <authorList>
            <person name="Stefanovic E."/>
            <person name="Vu D."/>
            <person name="Scully C."/>
            <person name="Dijksterhuis J."/>
            <person name="Roader J."/>
            <person name="Houbraken J."/>
        </authorList>
    </citation>
    <scope>NUCLEOTIDE SEQUENCE</scope>
    <source>
        <strain evidence="17">M34</strain>
    </source>
</reference>
<evidence type="ECO:0000259" key="16">
    <source>
        <dbReference type="Pfam" id="PF00365"/>
    </source>
</evidence>
<dbReference type="GO" id="GO:0008253">
    <property type="term" value="F:5'-nucleotidase activity"/>
    <property type="evidence" value="ECO:0007669"/>
    <property type="project" value="InterPro"/>
</dbReference>
<comment type="caution">
    <text evidence="14">Lacks conserved residue(s) required for the propagation of feature annotation.</text>
</comment>
<dbReference type="FunFam" id="3.40.50.460:FF:000008">
    <property type="entry name" value="ATP-dependent 6-phosphofructokinase"/>
    <property type="match status" value="1"/>
</dbReference>
<dbReference type="SUPFAM" id="SSF56784">
    <property type="entry name" value="HAD-like"/>
    <property type="match status" value="1"/>
</dbReference>
<feature type="binding site" description="in other chain" evidence="14">
    <location>
        <begin position="586"/>
        <end position="588"/>
    </location>
    <ligand>
        <name>beta-D-fructose 2,6-bisphosphate</name>
        <dbReference type="ChEBI" id="CHEBI:58579"/>
        <note>allosteric activator; ligand shared between dimeric partners</note>
    </ligand>
</feature>
<feature type="binding site" description="in other chain" evidence="14">
    <location>
        <begin position="541"/>
        <end position="545"/>
    </location>
    <ligand>
        <name>beta-D-fructose 2,6-bisphosphate</name>
        <dbReference type="ChEBI" id="CHEBI:58579"/>
        <note>allosteric activator; ligand shared between dimeric partners</note>
    </ligand>
</feature>
<feature type="binding site" evidence="14">
    <location>
        <begin position="117"/>
        <end position="120"/>
    </location>
    <ligand>
        <name>ATP</name>
        <dbReference type="ChEBI" id="CHEBI:30616"/>
    </ligand>
</feature>
<comment type="function">
    <text evidence="14">Catalyzes the phosphorylation of D-fructose 6-phosphate to fructose 1,6-bisphosphate by ATP, the first committing step of glycolysis.</text>
</comment>
<dbReference type="PROSITE" id="PS00433">
    <property type="entry name" value="PHOSPHOFRUCTOKINASE"/>
    <property type="match status" value="2"/>
</dbReference>
<feature type="binding site" evidence="14">
    <location>
        <position position="200"/>
    </location>
    <ligand>
        <name>substrate</name>
        <note>ligand shared between dimeric partners</note>
    </ligand>
</feature>
<comment type="subcellular location">
    <subcellularLocation>
        <location evidence="2 14">Cytoplasm</location>
    </subcellularLocation>
</comment>
<feature type="region of interest" description="Disordered" evidence="15">
    <location>
        <begin position="1211"/>
        <end position="1231"/>
    </location>
</feature>
<dbReference type="InterPro" id="IPR035966">
    <property type="entry name" value="PKF_sf"/>
</dbReference>
<dbReference type="GO" id="GO:0003872">
    <property type="term" value="F:6-phosphofructokinase activity"/>
    <property type="evidence" value="ECO:0007669"/>
    <property type="project" value="UniProtKB-UniRule"/>
</dbReference>
<feature type="binding site" evidence="14">
    <location>
        <position position="672"/>
    </location>
    <ligand>
        <name>beta-D-fructose 2,6-bisphosphate</name>
        <dbReference type="ChEBI" id="CHEBI:58579"/>
        <note>allosteric activator; ligand shared between dimeric partners</note>
    </ligand>
</feature>
<feature type="domain" description="Phosphofructokinase" evidence="16">
    <location>
        <begin position="16"/>
        <end position="325"/>
    </location>
</feature>
<evidence type="ECO:0000256" key="7">
    <source>
        <dbReference type="ARBA" id="ARBA00022723"/>
    </source>
</evidence>
<evidence type="ECO:0000256" key="9">
    <source>
        <dbReference type="ARBA" id="ARBA00022777"/>
    </source>
</evidence>
<evidence type="ECO:0000313" key="17">
    <source>
        <dbReference type="EMBL" id="KAG4411406.1"/>
    </source>
</evidence>
<dbReference type="GO" id="GO:0006002">
    <property type="term" value="P:fructose 6-phosphate metabolic process"/>
    <property type="evidence" value="ECO:0007669"/>
    <property type="project" value="InterPro"/>
</dbReference>
<name>A0A8H7T1Q7_9HELO</name>
<dbReference type="GO" id="GO:0048029">
    <property type="term" value="F:monosaccharide binding"/>
    <property type="evidence" value="ECO:0007669"/>
    <property type="project" value="TreeGrafter"/>
</dbReference>
<dbReference type="FunFam" id="3.40.50.460:FF:000007">
    <property type="entry name" value="ATP-dependent 6-phosphofructokinase"/>
    <property type="match status" value="1"/>
</dbReference>
<evidence type="ECO:0000256" key="12">
    <source>
        <dbReference type="ARBA" id="ARBA00023152"/>
    </source>
</evidence>
<feature type="binding site" evidence="14">
    <location>
        <begin position="87"/>
        <end position="88"/>
    </location>
    <ligand>
        <name>ATP</name>
        <dbReference type="ChEBI" id="CHEBI:30616"/>
    </ligand>
</feature>
<protein>
    <recommendedName>
        <fullName evidence="14">ATP-dependent 6-phosphofructokinase</fullName>
        <shortName evidence="14">ATP-PFK</shortName>
        <shortName evidence="14">Phosphofructokinase</shortName>
        <ecNumber evidence="14">2.7.1.11</ecNumber>
    </recommendedName>
    <alternativeName>
        <fullName evidence="14">Phosphohexokinase</fullName>
    </alternativeName>
</protein>
<feature type="binding site" description="in other chain" evidence="14">
    <location>
        <begin position="299"/>
        <end position="302"/>
    </location>
    <ligand>
        <name>substrate</name>
        <note>ligand shared between dimeric partners</note>
    </ligand>
</feature>
<dbReference type="EMBL" id="JAFJYH010000481">
    <property type="protein sequence ID" value="KAG4411406.1"/>
    <property type="molecule type" value="Genomic_DNA"/>
</dbReference>
<dbReference type="GO" id="GO:0070095">
    <property type="term" value="F:fructose-6-phosphate binding"/>
    <property type="evidence" value="ECO:0007669"/>
    <property type="project" value="TreeGrafter"/>
</dbReference>
<comment type="activity regulation">
    <text evidence="14">Allosterically activated by ADP, AMP, or fructose 2,6-bisphosphate, and allosterically inhibited by ATP or citrate.</text>
</comment>
<dbReference type="PANTHER" id="PTHR13697:SF4">
    <property type="entry name" value="ATP-DEPENDENT 6-PHOSPHOFRUCTOKINASE"/>
    <property type="match status" value="1"/>
</dbReference>
<keyword evidence="18" id="KW-1185">Reference proteome</keyword>
<dbReference type="OrthoDB" id="537915at2759"/>
<evidence type="ECO:0000256" key="6">
    <source>
        <dbReference type="ARBA" id="ARBA00022679"/>
    </source>
</evidence>
<feature type="binding site" description="in other chain" evidence="14">
    <location>
        <begin position="163"/>
        <end position="165"/>
    </location>
    <ligand>
        <name>substrate</name>
        <note>ligand shared between dimeric partners</note>
    </ligand>
</feature>
<comment type="subunit">
    <text evidence="14">Homotetramer.</text>
</comment>
<evidence type="ECO:0000313" key="18">
    <source>
        <dbReference type="Proteomes" id="UP000664132"/>
    </source>
</evidence>
<keyword evidence="5 14" id="KW-0021">Allosteric enzyme</keyword>
<dbReference type="GO" id="GO:0006190">
    <property type="term" value="P:inosine salvage"/>
    <property type="evidence" value="ECO:0007669"/>
    <property type="project" value="InterPro"/>
</dbReference>
<feature type="binding site" evidence="14">
    <location>
        <position position="293"/>
    </location>
    <ligand>
        <name>substrate</name>
        <note>ligand shared between dimeric partners</note>
    </ligand>
</feature>
<dbReference type="Gene3D" id="3.40.50.450">
    <property type="match status" value="2"/>
</dbReference>
<dbReference type="InterPro" id="IPR036412">
    <property type="entry name" value="HAD-like_sf"/>
</dbReference>
<dbReference type="GO" id="GO:0061621">
    <property type="term" value="P:canonical glycolysis"/>
    <property type="evidence" value="ECO:0007669"/>
    <property type="project" value="TreeGrafter"/>
</dbReference>
<keyword evidence="6 14" id="KW-0808">Transferase</keyword>
<dbReference type="InterPro" id="IPR022953">
    <property type="entry name" value="ATP_PFK"/>
</dbReference>
<keyword evidence="10 14" id="KW-0067">ATP-binding</keyword>
<evidence type="ECO:0000256" key="1">
    <source>
        <dbReference type="ARBA" id="ARBA00001946"/>
    </source>
</evidence>
<dbReference type="GO" id="GO:0005524">
    <property type="term" value="F:ATP binding"/>
    <property type="evidence" value="ECO:0007669"/>
    <property type="project" value="UniProtKB-KW"/>
</dbReference>
<feature type="region of interest" description="N-terminal catalytic PFK domain 1" evidence="14">
    <location>
        <begin position="1"/>
        <end position="391"/>
    </location>
</feature>
<dbReference type="Gene3D" id="3.40.50.460">
    <property type="entry name" value="Phosphofructokinase domain"/>
    <property type="match status" value="2"/>
</dbReference>
<dbReference type="GO" id="GO:0005945">
    <property type="term" value="C:6-phosphofructokinase complex"/>
    <property type="evidence" value="ECO:0007669"/>
    <property type="project" value="TreeGrafter"/>
</dbReference>
<gene>
    <name evidence="17" type="ORF">IFR04_015464</name>
</gene>
<organism evidence="17 18">
    <name type="scientific">Cadophora malorum</name>
    <dbReference type="NCBI Taxonomy" id="108018"/>
    <lineage>
        <taxon>Eukaryota</taxon>
        <taxon>Fungi</taxon>
        <taxon>Dikarya</taxon>
        <taxon>Ascomycota</taxon>
        <taxon>Pezizomycotina</taxon>
        <taxon>Leotiomycetes</taxon>
        <taxon>Helotiales</taxon>
        <taxon>Ploettnerulaceae</taxon>
        <taxon>Cadophora</taxon>
    </lineage>
</organism>
<keyword evidence="7 14" id="KW-0479">Metal-binding</keyword>
<feature type="active site" description="Proton acceptor" evidence="14">
    <location>
        <position position="165"/>
    </location>
</feature>
<dbReference type="InterPro" id="IPR015912">
    <property type="entry name" value="Phosphofructokinase_CS"/>
</dbReference>
<comment type="similarity">
    <text evidence="14">Belongs to the phosphofructokinase type A (PFKA) family. ATP-dependent PFK group I subfamily. Eukaryotic two domain clade 'E' sub-subfamily.</text>
</comment>
<sequence>MAPAHPPPPLEGKKRRIAMMTSGGDSPGMNGAIRAVVRMAIEKGCEAYCIYEGYEGLVQGKNFIKKFEWSEVRGWLSEGGTLIGTARCMAFYERPGRLTAAKNLVLNGIDALIICGGDGSLTGADKFRAEWPGLLEELVANKELTAEQVQPFKHLNIVGLVGSIDNDMSGTDATIGCYSALSRICEMVDYIEATASSHSRAFVIEVMGRHCGWLALMAGVATGADFVFIPERPRAENWKEEMCKIVARHREIGKRKTIVIVAEGAHDQEGNKIDSEMIKELLADKKGLALDTRITTLGHVQRGGTACAYDRYLATLQGVEAVNAVLEATPETPTPFIAITENKITRKPLVQAVLDTKEVAKAIEARDFDKAMSLRDTEFSDVYNSYMTTTATGLDEKMKLAEEKHMRIAIIHCGAPAGGMNAATRAAVAYCITRGHTPIAIHNGFAGFARHHDDKPLGAVREFDWLEVDGWASKGGSEIGTNRELPAESGMELIASLFKKYSIDGLFIIGGFEGFHALSQLRQAQQHYSSLCIPMTLLPATISNNVPGTEYSLGSDTCLNELVRYCDTIKQSASASRRRVFVIESQGGRSGYVATLAGLAVGAVAVYTPEEGITIDMLAADINHLKQVFREDSGQSRAGRLIIVNEKASKVYTAKLIADMIREEANNRFESRDSIPGHVQQGGTPSPMDRTRAVRLAIKCIEHLEKYEDRRDAKILEDPTAVTVIGIKGAQVVLSPMKDVEENETDWKNRRPKDEYWLDLKHVVDVLSGRPDIPRPPESPLDGWKAKDKKRGFEVWFLVKKQNVRKAELVAVVEELPDLEPGTWKLELLRGLKIREAEKAREHRKDDDEISYALKTHRRDQFIEWIKGLLAVPFVLHSQPTGVFETRSHTVEQMAELAHRRYAEIMLDVERMIDDHIAHQKVGLQGQSKLKLLVPSIGTFFTRLPLADAFRYQDRKRFISSRRFVPPSFNDIRLILNTAQLMGVTATGPLDLATFDGDVTLYDDGKSLEPSNPVIEKIIYLMSHDTKIGIVTAAGYTEAERYYGRLHGLLEAVKASTILTEGQKQNLIVMGGESNFLFTYSPTSPFLLTHLPRRQWILPSMSTWTQPTITSLLDLAESSLRECVTNLSLSATILRKERAVGIIPSIPGAKFPRESLEETVLVVQKKLEMSEVGRQLPFCAFNGGNDVFVDIGDKSWGVLVCQEYFGRGSSTETEVEGKGEGREGGGGGAIRGDRTLHVGDQFLSAGSNDFKARVVGTTAWIASPAETCELLDELKVIIGGKEEEGMGNGDDGGLKEDLLRRVDGLFEKHPMPAA</sequence>
<keyword evidence="4 14" id="KW-0963">Cytoplasm</keyword>
<dbReference type="InterPro" id="IPR009161">
    <property type="entry name" value="6-Pfructokinase_euk"/>
</dbReference>
<dbReference type="InterPro" id="IPR009453">
    <property type="entry name" value="ISN1"/>
</dbReference>
<dbReference type="UniPathway" id="UPA00109">
    <property type="reaction ID" value="UER00182"/>
</dbReference>
<feature type="domain" description="Phosphofructokinase" evidence="16">
    <location>
        <begin position="407"/>
        <end position="704"/>
    </location>
</feature>
<comment type="caution">
    <text evidence="17">The sequence shown here is derived from an EMBL/GenBank/DDBJ whole genome shotgun (WGS) entry which is preliminary data.</text>
</comment>
<evidence type="ECO:0000256" key="11">
    <source>
        <dbReference type="ARBA" id="ARBA00022842"/>
    </source>
</evidence>
<evidence type="ECO:0000256" key="5">
    <source>
        <dbReference type="ARBA" id="ARBA00022533"/>
    </source>
</evidence>
<dbReference type="PRINTS" id="PR00476">
    <property type="entry name" value="PHFRCTKINASE"/>
</dbReference>
<feature type="binding site" description="in other chain" evidence="14">
    <location>
        <begin position="678"/>
        <end position="681"/>
    </location>
    <ligand>
        <name>beta-D-fructose 2,6-bisphosphate</name>
        <dbReference type="ChEBI" id="CHEBI:58579"/>
        <note>allosteric activator; ligand shared between dimeric partners</note>
    </ligand>
</feature>
<evidence type="ECO:0000256" key="15">
    <source>
        <dbReference type="SAM" id="MobiDB-lite"/>
    </source>
</evidence>